<name>A0A9X8T4M8_STREQ</name>
<dbReference type="EMBL" id="UHFO01000001">
    <property type="protein sequence ID" value="SUN64423.1"/>
    <property type="molecule type" value="Genomic_DNA"/>
</dbReference>
<sequence length="213" mass="23767">MTEYNNNFDRELGWDDEITQDSVGFVQLAPGDYQFTVTNMERARHTPNPQSPGKLPACNKAVVTIQIETSEGIAQLTHNLFLHTTTEGMLSAFFGAIGQKKHGEPLKMNWNTVIGAKGVARINKRKGTGDYADREYDNIKSMIYADEVDWTKVLNKDVAQPQQMTHQQSAQPTYQGQQAQGTNFAPQQQPATQSYQQGQMQTPQQPQGGWGGF</sequence>
<feature type="compositionally biased region" description="Polar residues" evidence="1">
    <location>
        <begin position="161"/>
        <end position="186"/>
    </location>
</feature>
<dbReference type="Proteomes" id="UP000254559">
    <property type="component" value="Unassembled WGS sequence"/>
</dbReference>
<dbReference type="AlphaFoldDB" id="A0A9X8T4M8"/>
<gene>
    <name evidence="2" type="ORF">NCTC11564_01607</name>
</gene>
<dbReference type="RefSeq" id="WP_115283426.1">
    <property type="nucleotide sequence ID" value="NZ_UHFO01000001.1"/>
</dbReference>
<protein>
    <submittedName>
        <fullName evidence="2">Phage protein</fullName>
    </submittedName>
</protein>
<evidence type="ECO:0000313" key="2">
    <source>
        <dbReference type="EMBL" id="SUN64423.1"/>
    </source>
</evidence>
<accession>A0A9X8T4M8</accession>
<feature type="compositionally biased region" description="Low complexity" evidence="1">
    <location>
        <begin position="187"/>
        <end position="207"/>
    </location>
</feature>
<comment type="caution">
    <text evidence="2">The sequence shown here is derived from an EMBL/GenBank/DDBJ whole genome shotgun (WGS) entry which is preliminary data.</text>
</comment>
<evidence type="ECO:0000256" key="1">
    <source>
        <dbReference type="SAM" id="MobiDB-lite"/>
    </source>
</evidence>
<reference evidence="2 3" key="1">
    <citation type="submission" date="2018-06" db="EMBL/GenBank/DDBJ databases">
        <authorList>
            <consortium name="Pathogen Informatics"/>
            <person name="Doyle S."/>
        </authorList>
    </citation>
    <scope>NUCLEOTIDE SEQUENCE [LARGE SCALE GENOMIC DNA]</scope>
    <source>
        <strain evidence="2 3">NCTC11564</strain>
    </source>
</reference>
<organism evidence="2 3">
    <name type="scientific">Streptococcus dysgalactiae subsp. equisimilis</name>
    <name type="common">Streptococcus equisimilis</name>
    <dbReference type="NCBI Taxonomy" id="119602"/>
    <lineage>
        <taxon>Bacteria</taxon>
        <taxon>Bacillati</taxon>
        <taxon>Bacillota</taxon>
        <taxon>Bacilli</taxon>
        <taxon>Lactobacillales</taxon>
        <taxon>Streptococcaceae</taxon>
        <taxon>Streptococcus</taxon>
    </lineage>
</organism>
<feature type="region of interest" description="Disordered" evidence="1">
    <location>
        <begin position="161"/>
        <end position="213"/>
    </location>
</feature>
<evidence type="ECO:0000313" key="3">
    <source>
        <dbReference type="Proteomes" id="UP000254559"/>
    </source>
</evidence>
<proteinExistence type="predicted"/>